<accession>A0A6B8RNM7</accession>
<dbReference type="Pfam" id="PF01547">
    <property type="entry name" value="SBP_bac_1"/>
    <property type="match status" value="1"/>
</dbReference>
<dbReference type="SUPFAM" id="SSF53850">
    <property type="entry name" value="Periplasmic binding protein-like II"/>
    <property type="match status" value="1"/>
</dbReference>
<feature type="transmembrane region" description="Helical" evidence="1">
    <location>
        <begin position="44"/>
        <end position="62"/>
    </location>
</feature>
<dbReference type="InterPro" id="IPR006059">
    <property type="entry name" value="SBP"/>
</dbReference>
<sequence>MNMEWENELKQDIPNLEKRMAANTQQVQTAIQGLKNNKRNSRPWLFSGAAVAVAIAFSVFAMQTNPWSSDTPPTTQALYQTPSELNGTIKTSYTDQGEFRRDYGKLINQQFPKLSITLSTPRTPALKESYRESYDIMLKEQNPDLITISSDYEYKRLVSAGKLLNLDKYINRDHLNLGEILPSSIQALKDRGKGSIYGLAPTFNSRSLLYNKTLFDQYHIPYPTDQMSWDEILDLAKQFPTANKEKDRIYGFHEMYMSSNSPVYLINMIANTNGLKFMNAEATQVTMDGKEWNHVFHLALEGYQSGLFHKPATIILKDNQIMPHNLKAMDLFTSGKAAMTLDSTEYYIRKSTQALGFKVGIVTPPTSKEVPNTNTFFSNGQIFAIPAKAANPDAAWEVIKYVNSEAVAKIKTQMNSGLTTHLSVLHSLKYEGIDAFYKMKNVTSSLYDFPVLPKNDFTRYFDAIIEDEIAKVMSGKQTIEEAQANIQKREQSNMNKSNAE</sequence>
<organism evidence="2 3">
    <name type="scientific">Paenibacillus psychroresistens</name>
    <dbReference type="NCBI Taxonomy" id="1778678"/>
    <lineage>
        <taxon>Bacteria</taxon>
        <taxon>Bacillati</taxon>
        <taxon>Bacillota</taxon>
        <taxon>Bacilli</taxon>
        <taxon>Bacillales</taxon>
        <taxon>Paenibacillaceae</taxon>
        <taxon>Paenibacillus</taxon>
    </lineage>
</organism>
<evidence type="ECO:0000313" key="2">
    <source>
        <dbReference type="EMBL" id="QGQ97155.1"/>
    </source>
</evidence>
<protein>
    <submittedName>
        <fullName evidence="2">Extracellular solute-binding protein</fullName>
    </submittedName>
</protein>
<dbReference type="PANTHER" id="PTHR43649">
    <property type="entry name" value="ARABINOSE-BINDING PROTEIN-RELATED"/>
    <property type="match status" value="1"/>
</dbReference>
<dbReference type="EMBL" id="CP034235">
    <property type="protein sequence ID" value="QGQ97155.1"/>
    <property type="molecule type" value="Genomic_DNA"/>
</dbReference>
<dbReference type="Gene3D" id="3.40.190.10">
    <property type="entry name" value="Periplasmic binding protein-like II"/>
    <property type="match status" value="1"/>
</dbReference>
<dbReference type="AlphaFoldDB" id="A0A6B8RNM7"/>
<evidence type="ECO:0000313" key="3">
    <source>
        <dbReference type="Proteomes" id="UP000426246"/>
    </source>
</evidence>
<keyword evidence="1" id="KW-0472">Membrane</keyword>
<gene>
    <name evidence="2" type="ORF">EHS13_20820</name>
</gene>
<name>A0A6B8RNM7_9BACL</name>
<dbReference type="RefSeq" id="WP_155702256.1">
    <property type="nucleotide sequence ID" value="NZ_CP034235.1"/>
</dbReference>
<dbReference type="OrthoDB" id="2675752at2"/>
<keyword evidence="3" id="KW-1185">Reference proteome</keyword>
<evidence type="ECO:0000256" key="1">
    <source>
        <dbReference type="SAM" id="Phobius"/>
    </source>
</evidence>
<dbReference type="Proteomes" id="UP000426246">
    <property type="component" value="Chromosome"/>
</dbReference>
<dbReference type="KEGG" id="ppsc:EHS13_20820"/>
<keyword evidence="1" id="KW-1133">Transmembrane helix</keyword>
<keyword evidence="1" id="KW-0812">Transmembrane</keyword>
<dbReference type="PANTHER" id="PTHR43649:SF12">
    <property type="entry name" value="DIACETYLCHITOBIOSE BINDING PROTEIN DASA"/>
    <property type="match status" value="1"/>
</dbReference>
<dbReference type="InterPro" id="IPR050490">
    <property type="entry name" value="Bact_solute-bd_prot1"/>
</dbReference>
<reference evidence="3" key="1">
    <citation type="submission" date="2018-11" db="EMBL/GenBank/DDBJ databases">
        <title>Complete genome sequence of Paenibacillus sp. ML311-T8.</title>
        <authorList>
            <person name="Nam Y.-D."/>
            <person name="Kang J."/>
            <person name="Chung W.-H."/>
            <person name="Park Y.S."/>
        </authorList>
    </citation>
    <scope>NUCLEOTIDE SEQUENCE [LARGE SCALE GENOMIC DNA]</scope>
    <source>
        <strain evidence="3">ML311-T8</strain>
    </source>
</reference>
<proteinExistence type="predicted"/>